<dbReference type="GO" id="GO:0005886">
    <property type="term" value="C:plasma membrane"/>
    <property type="evidence" value="ECO:0007669"/>
    <property type="project" value="UniProtKB-SubCell"/>
</dbReference>
<evidence type="ECO:0000256" key="2">
    <source>
        <dbReference type="ARBA" id="ARBA00006679"/>
    </source>
</evidence>
<comment type="similarity">
    <text evidence="2">Belongs to the DoxX family.</text>
</comment>
<keyword evidence="6 7" id="KW-0472">Membrane</keyword>
<dbReference type="Proteomes" id="UP000074561">
    <property type="component" value="Chromosome"/>
</dbReference>
<comment type="subcellular location">
    <subcellularLocation>
        <location evidence="1">Cell membrane</location>
        <topology evidence="1">Multi-pass membrane protein</topology>
    </subcellularLocation>
</comment>
<dbReference type="InterPro" id="IPR032808">
    <property type="entry name" value="DoxX"/>
</dbReference>
<accession>A0A127Q9E5</accession>
<evidence type="ECO:0000256" key="3">
    <source>
        <dbReference type="ARBA" id="ARBA00022475"/>
    </source>
</evidence>
<evidence type="ECO:0000256" key="4">
    <source>
        <dbReference type="ARBA" id="ARBA00022692"/>
    </source>
</evidence>
<keyword evidence="3" id="KW-1003">Cell membrane</keyword>
<evidence type="ECO:0000256" key="1">
    <source>
        <dbReference type="ARBA" id="ARBA00004651"/>
    </source>
</evidence>
<feature type="transmembrane region" description="Helical" evidence="7">
    <location>
        <begin position="61"/>
        <end position="82"/>
    </location>
</feature>
<organism evidence="8 9">
    <name type="scientific">Collimonas pratensis</name>
    <dbReference type="NCBI Taxonomy" id="279113"/>
    <lineage>
        <taxon>Bacteria</taxon>
        <taxon>Pseudomonadati</taxon>
        <taxon>Pseudomonadota</taxon>
        <taxon>Betaproteobacteria</taxon>
        <taxon>Burkholderiales</taxon>
        <taxon>Oxalobacteraceae</taxon>
        <taxon>Collimonas</taxon>
    </lineage>
</organism>
<feature type="transmembrane region" description="Helical" evidence="7">
    <location>
        <begin position="20"/>
        <end position="40"/>
    </location>
</feature>
<protein>
    <submittedName>
        <fullName evidence="8">DoxX family protein</fullName>
    </submittedName>
</protein>
<evidence type="ECO:0000256" key="6">
    <source>
        <dbReference type="ARBA" id="ARBA00023136"/>
    </source>
</evidence>
<dbReference type="InterPro" id="IPR051907">
    <property type="entry name" value="DoxX-like_oxidoreductase"/>
</dbReference>
<keyword evidence="5 7" id="KW-1133">Transmembrane helix</keyword>
<keyword evidence="4 7" id="KW-0812">Transmembrane</keyword>
<dbReference type="PATRIC" id="fig|279113.9.peg.4332"/>
<gene>
    <name evidence="8" type="ORF">CPter91_4368</name>
</gene>
<evidence type="ECO:0000313" key="8">
    <source>
        <dbReference type="EMBL" id="AMP06677.1"/>
    </source>
</evidence>
<evidence type="ECO:0000256" key="5">
    <source>
        <dbReference type="ARBA" id="ARBA00022989"/>
    </source>
</evidence>
<dbReference type="OrthoDB" id="1255017at2"/>
<name>A0A127Q9E5_9BURK</name>
<dbReference type="KEGG" id="cpra:CPter91_4368"/>
<proteinExistence type="inferred from homology"/>
<dbReference type="AlphaFoldDB" id="A0A127Q9E5"/>
<dbReference type="EMBL" id="CP013234">
    <property type="protein sequence ID" value="AMP06677.1"/>
    <property type="molecule type" value="Genomic_DNA"/>
</dbReference>
<evidence type="ECO:0000256" key="7">
    <source>
        <dbReference type="SAM" id="Phobius"/>
    </source>
</evidence>
<evidence type="ECO:0000313" key="9">
    <source>
        <dbReference type="Proteomes" id="UP000074561"/>
    </source>
</evidence>
<feature type="transmembrane region" description="Helical" evidence="7">
    <location>
        <begin position="125"/>
        <end position="143"/>
    </location>
</feature>
<reference evidence="8 9" key="1">
    <citation type="submission" date="2015-11" db="EMBL/GenBank/DDBJ databases">
        <title>Exploring the genomic traits of fungus-feeding bacterial genus Collimonas.</title>
        <authorList>
            <person name="Song C."/>
            <person name="Schmidt R."/>
            <person name="de Jager V."/>
            <person name="Krzyzanowska D."/>
            <person name="Jongedijk E."/>
            <person name="Cankar K."/>
            <person name="Beekwilder J."/>
            <person name="van Veen A."/>
            <person name="de Boer W."/>
            <person name="van Veen J.A."/>
            <person name="Garbeva P."/>
        </authorList>
    </citation>
    <scope>NUCLEOTIDE SEQUENCE [LARGE SCALE GENOMIC DNA]</scope>
    <source>
        <strain evidence="8 9">Ter91</strain>
    </source>
</reference>
<dbReference type="RefSeq" id="WP_061943272.1">
    <property type="nucleotide sequence ID" value="NZ_CP013234.1"/>
</dbReference>
<sequence length="159" mass="17661">MIVIDRLVQLRQSLQWLPLLLARVNVGLFFSISGYNKLFVPANQAAMLDTMQHAGIPFPEFNAVFVAMFEFVFGALLGLGLLTRPSALVLLAIVSVATATDGIHKIPAGLGPLDWYDWFLYLPEVLYGLLLFWILLAGAGRFAGDQVLTKRWPALLRFV</sequence>
<dbReference type="Pfam" id="PF07681">
    <property type="entry name" value="DoxX"/>
    <property type="match status" value="1"/>
</dbReference>
<dbReference type="PANTHER" id="PTHR33452:SF1">
    <property type="entry name" value="INNER MEMBRANE PROTEIN YPHA-RELATED"/>
    <property type="match status" value="1"/>
</dbReference>
<dbReference type="PANTHER" id="PTHR33452">
    <property type="entry name" value="OXIDOREDUCTASE CATD-RELATED"/>
    <property type="match status" value="1"/>
</dbReference>